<feature type="domain" description="DUF6287" evidence="2">
    <location>
        <begin position="222"/>
        <end position="252"/>
    </location>
</feature>
<reference evidence="3" key="1">
    <citation type="submission" date="2022-10" db="EMBL/GenBank/DDBJ databases">
        <title>Vagococcus sp. isolated from poultry meat.</title>
        <authorList>
            <person name="Johansson P."/>
            <person name="Bjorkroth J."/>
        </authorList>
    </citation>
    <scope>NUCLEOTIDE SEQUENCE</scope>
    <source>
        <strain evidence="3">PNs007</strain>
    </source>
</reference>
<dbReference type="PROSITE" id="PS51257">
    <property type="entry name" value="PROKAR_LIPOPROTEIN"/>
    <property type="match status" value="1"/>
</dbReference>
<feature type="domain" description="DUF6287" evidence="2">
    <location>
        <begin position="74"/>
        <end position="103"/>
    </location>
</feature>
<keyword evidence="4" id="KW-1185">Reference proteome</keyword>
<dbReference type="EMBL" id="JAPDSH010000005">
    <property type="protein sequence ID" value="MDF0480194.1"/>
    <property type="molecule type" value="Genomic_DNA"/>
</dbReference>
<feature type="compositionally biased region" description="Basic and acidic residues" evidence="1">
    <location>
        <begin position="56"/>
        <end position="72"/>
    </location>
</feature>
<comment type="caution">
    <text evidence="3">The sequence shown here is derived from an EMBL/GenBank/DDBJ whole genome shotgun (WGS) entry which is preliminary data.</text>
</comment>
<proteinExistence type="predicted"/>
<evidence type="ECO:0000259" key="2">
    <source>
        <dbReference type="Pfam" id="PF19804"/>
    </source>
</evidence>
<protein>
    <submittedName>
        <fullName evidence="3">DUF6287 domain-containing protein</fullName>
    </submittedName>
</protein>
<dbReference type="InterPro" id="IPR046254">
    <property type="entry name" value="DUF6287"/>
</dbReference>
<dbReference type="RefSeq" id="WP_275471772.1">
    <property type="nucleotide sequence ID" value="NZ_JAPDSH010000005.1"/>
</dbReference>
<evidence type="ECO:0000313" key="3">
    <source>
        <dbReference type="EMBL" id="MDF0480194.1"/>
    </source>
</evidence>
<evidence type="ECO:0000256" key="1">
    <source>
        <dbReference type="SAM" id="MobiDB-lite"/>
    </source>
</evidence>
<name>A0ABT5X2F9_9ENTE</name>
<evidence type="ECO:0000313" key="4">
    <source>
        <dbReference type="Proteomes" id="UP001147148"/>
    </source>
</evidence>
<organism evidence="3 4">
    <name type="scientific">Vagococcus proximus</name>
    <dbReference type="NCBI Taxonomy" id="2991417"/>
    <lineage>
        <taxon>Bacteria</taxon>
        <taxon>Bacillati</taxon>
        <taxon>Bacillota</taxon>
        <taxon>Bacilli</taxon>
        <taxon>Lactobacillales</taxon>
        <taxon>Enterococcaceae</taxon>
        <taxon>Vagococcus</taxon>
    </lineage>
</organism>
<sequence>MKKGLLSTGGLVLTMGLLVGCGESKIEKNDAIVQKTEQTITKKKKNEVASSEAVNETEKQTEAKETSSEKEMTGMNLDQIQKGDYTSLEGEWKQIAISMNRHDSKGDTWMEPRGDSLTVTKEQLENGYAKLKGETLTYRDQEVPMTYRNDNGILSGDATSAWSISFYPKGVPMINMGPDMPDTIKEETERVFIREAGNNFVQIFEKKSEASSEETTEIKEEGMTLSALKSGDFTSINGTWKNNQGDTLEVKDNILTFSNIEGAEGQSKKGTVSGLSLNIPELNEAAGSPQSIDMGEGRLLSKYKKELVGNEESGFYYLSGNMGMARFYVAFLPSGVTGRLTDAEQNQDKIVAGGSQNDVTAVSGQTVYYRLDK</sequence>
<gene>
    <name evidence="3" type="ORF">OL233_07795</name>
</gene>
<dbReference type="Pfam" id="PF19804">
    <property type="entry name" value="DUF6287"/>
    <property type="match status" value="2"/>
</dbReference>
<accession>A0ABT5X2F9</accession>
<dbReference type="Proteomes" id="UP001147148">
    <property type="component" value="Unassembled WGS sequence"/>
</dbReference>
<feature type="region of interest" description="Disordered" evidence="1">
    <location>
        <begin position="38"/>
        <end position="79"/>
    </location>
</feature>